<dbReference type="KEGG" id="azc:AZC_4285"/>
<name>A8HV82_AZOC5</name>
<evidence type="ECO:0000313" key="2">
    <source>
        <dbReference type="EMBL" id="BAF90283.1"/>
    </source>
</evidence>
<organism evidence="2 3">
    <name type="scientific">Azorhizobium caulinodans (strain ATCC 43989 / DSM 5975 / JCM 20966 / LMG 6465 / NBRC 14845 / NCIMB 13405 / ORS 571)</name>
    <dbReference type="NCBI Taxonomy" id="438753"/>
    <lineage>
        <taxon>Bacteria</taxon>
        <taxon>Pseudomonadati</taxon>
        <taxon>Pseudomonadota</taxon>
        <taxon>Alphaproteobacteria</taxon>
        <taxon>Hyphomicrobiales</taxon>
        <taxon>Xanthobacteraceae</taxon>
        <taxon>Azorhizobium</taxon>
    </lineage>
</organism>
<evidence type="ECO:0000313" key="3">
    <source>
        <dbReference type="Proteomes" id="UP000000270"/>
    </source>
</evidence>
<sequence>MSRFSRLCATQDPARGSARRSQEPFMRLPLAFALLLISGSLAFAADAVFPRGSLVGLVPPEGMTEANAFPGFEDPNKNASILIVEMPPEAYDQVLTGFTDAALAGKGIMVESRAPLTIPDAKSVLVTGTQAAGALRVRKWILLAGSPRGTALVTVQVPESNAAALPDAVVHETLQTLAFRAPPSVEEQMKTLPFRLTNLSGFRVLRVIPNTAVFLTDGPKNEFEAAAQPLFVISVAAGAPRDEDRLNFAVRALTTTPGFRDLKIERAEPLRINNMAGFEVMATAKEAQGNADVKVAQWMRFGTNGYLRMMAVVKADAFADYYSRLRAIRDGVESGGDR</sequence>
<reference evidence="2 3" key="6">
    <citation type="journal article" date="2011" name="Appl. Environ. Microbiol.">
        <title>Involvement of the azorhizobial chromosome partition gene (parA) in the onset of bacteroid differentiation during Sesbania rostrata stem nodule development.</title>
        <authorList>
            <person name="Liu CT."/>
            <person name="Lee KB."/>
            <person name="Wang YS."/>
            <person name="Peng MH."/>
            <person name="Lee KT."/>
            <person name="Suzuki S."/>
            <person name="Suzuki T."/>
            <person name="Oyaizu H."/>
        </authorList>
    </citation>
    <scope>NUCLEOTIDE SEQUENCE [LARGE SCALE GENOMIC DNA]</scope>
    <source>
        <strain evidence="3">ATCC 43989 / DSM 5975 / JCM 20966 / LMG 6465 / NBRC 14845 / NCIMB 13405 / ORS 571</strain>
    </source>
</reference>
<dbReference type="STRING" id="438753.AZC_4285"/>
<gene>
    <name evidence="2" type="ordered locus">AZC_4285</name>
</gene>
<dbReference type="Proteomes" id="UP000000270">
    <property type="component" value="Chromosome"/>
</dbReference>
<reference evidence="2 3" key="1">
    <citation type="journal article" date="2007" name="Appl. Environ. Microbiol.">
        <title>Rhizobial factors required for stem nodule maturation and maintenance in Sesbania rostrata-Azorhizobium caulinodans ORS571 symbiosis.</title>
        <authorList>
            <person name="Suzuki S."/>
            <person name="Aono T."/>
            <person name="Lee KB."/>
            <person name="Suzuki T."/>
            <person name="Liu CT."/>
            <person name="Miwa H."/>
            <person name="Wakao S."/>
            <person name="Iki T."/>
            <person name="Oyaizu H."/>
        </authorList>
    </citation>
    <scope>NUCLEOTIDE SEQUENCE [LARGE SCALE GENOMIC DNA]</scope>
    <source>
        <strain evidence="3">ATCC 43989 / DSM 5975 / JCM 20966 / LMG 6465 / NBRC 14845 / NCIMB 13405 / ORS 571</strain>
    </source>
</reference>
<keyword evidence="3" id="KW-1185">Reference proteome</keyword>
<evidence type="ECO:0000256" key="1">
    <source>
        <dbReference type="SAM" id="MobiDB-lite"/>
    </source>
</evidence>
<dbReference type="EMBL" id="AP009384">
    <property type="protein sequence ID" value="BAF90283.1"/>
    <property type="molecule type" value="Genomic_DNA"/>
</dbReference>
<reference evidence="2 3" key="3">
    <citation type="journal article" date="2008" name="BMC Genomics">
        <title>The genome of the versatile nitrogen fixer Azorhizobium caulinodans ORS571.</title>
        <authorList>
            <person name="Lee KB."/>
            <person name="Backer P.D."/>
            <person name="Aono T."/>
            <person name="Liu CT."/>
            <person name="Suzuki S."/>
            <person name="Suzuki T."/>
            <person name="Kaneko T."/>
            <person name="Yamada M."/>
            <person name="Tabata S."/>
            <person name="Kupfer D.M."/>
            <person name="Najar F.Z."/>
            <person name="Wiley G.B."/>
            <person name="Roe B."/>
            <person name="Binnewies T.T."/>
            <person name="Ussery D.W."/>
            <person name="D'Haeze W."/>
            <person name="Herder J.D."/>
            <person name="Gevers D."/>
            <person name="Vereecke D."/>
            <person name="Holsters M."/>
            <person name="Oyaizu H."/>
        </authorList>
    </citation>
    <scope>NUCLEOTIDE SEQUENCE [LARGE SCALE GENOMIC DNA]</scope>
    <source>
        <strain evidence="3">ATCC 43989 / DSM 5975 / JCM 20966 / LMG 6465 / NBRC 14845 / NCIMB 13405 / ORS 571</strain>
    </source>
</reference>
<dbReference type="HOGENOM" id="CLU_891238_0_0_5"/>
<proteinExistence type="predicted"/>
<reference evidence="3" key="2">
    <citation type="submission" date="2007-04" db="EMBL/GenBank/DDBJ databases">
        <title>Complete genome sequence of the nitrogen-fixing bacterium Azorhizobium caulinodans ORS571.</title>
        <authorList>
            <person name="Lee K.B."/>
            <person name="Backer P.D."/>
            <person name="Aono T."/>
            <person name="Liu C.T."/>
            <person name="Suzuki S."/>
            <person name="Suzuki T."/>
            <person name="Kaneko T."/>
            <person name="Yamada M."/>
            <person name="Tabata S."/>
            <person name="Kupfer D.M."/>
            <person name="Najar F.Z."/>
            <person name="Wiley G.B."/>
            <person name="Roe B."/>
            <person name="Binnewies T."/>
            <person name="Ussery D."/>
            <person name="Vereecke D."/>
            <person name="Gevers D."/>
            <person name="Holsters M."/>
            <person name="Oyaizu H."/>
        </authorList>
    </citation>
    <scope>NUCLEOTIDE SEQUENCE [LARGE SCALE GENOMIC DNA]</scope>
    <source>
        <strain evidence="3">ATCC 43989 / DSM 5975 / JCM 20966 / LMG 6465 / NBRC 14845 / NCIMB 13405 / ORS 571</strain>
    </source>
</reference>
<reference evidence="2 3" key="5">
    <citation type="journal article" date="2010" name="Appl. Environ. Microbiol.">
        <title>phrR-like gene praR of Azorhizobium caulinodans ORS571 is essential for symbiosis with Sesbania rostrata and is involved in expression of reb genes.</title>
        <authorList>
            <person name="Akiba N."/>
            <person name="Aono T."/>
            <person name="Toyazaki H."/>
            <person name="Sato S."/>
            <person name="Oyaizu H."/>
        </authorList>
    </citation>
    <scope>NUCLEOTIDE SEQUENCE [LARGE SCALE GENOMIC DNA]</scope>
    <source>
        <strain evidence="3">ATCC 43989 / DSM 5975 / JCM 20966 / LMG 6465 / NBRC 14845 / NCIMB 13405 / ORS 571</strain>
    </source>
</reference>
<reference evidence="2 3" key="4">
    <citation type="journal article" date="2009" name="Appl. Environ. Microbiol.">
        <title>Comparative genome-wide transcriptional profiling of Azorhizobium caulinodans ORS571 grown under free-living and symbiotic conditions.</title>
        <authorList>
            <person name="Tsukada S."/>
            <person name="Aono T."/>
            <person name="Akiba N."/>
            <person name="Lee KB."/>
            <person name="Liu CT."/>
            <person name="Toyazaki H."/>
            <person name="Oyaizu H."/>
        </authorList>
    </citation>
    <scope>NUCLEOTIDE SEQUENCE [LARGE SCALE GENOMIC DNA]</scope>
    <source>
        <strain evidence="3">ATCC 43989 / DSM 5975 / JCM 20966 / LMG 6465 / NBRC 14845 / NCIMB 13405 / ORS 571</strain>
    </source>
</reference>
<dbReference type="AlphaFoldDB" id="A8HV82"/>
<dbReference type="eggNOG" id="ENOG502Z9NQ">
    <property type="taxonomic scope" value="Bacteria"/>
</dbReference>
<feature type="region of interest" description="Disordered" evidence="1">
    <location>
        <begin position="1"/>
        <end position="20"/>
    </location>
</feature>
<protein>
    <submittedName>
        <fullName evidence="2">Uncharacterized protein</fullName>
    </submittedName>
</protein>
<accession>A8HV82</accession>